<dbReference type="AlphaFoldDB" id="A0A7I7MK27"/>
<protein>
    <submittedName>
        <fullName evidence="1">Uncharacterized protein</fullName>
    </submittedName>
</protein>
<name>A0A7I7MK27_9MYCO</name>
<gene>
    <name evidence="1" type="ORF">MSHI_00760</name>
</gene>
<evidence type="ECO:0000313" key="2">
    <source>
        <dbReference type="Proteomes" id="UP000467236"/>
    </source>
</evidence>
<dbReference type="RefSeq" id="WP_142272123.1">
    <property type="nucleotide sequence ID" value="NZ_AP022575.1"/>
</dbReference>
<accession>A0A7I7MK27</accession>
<reference evidence="1 2" key="1">
    <citation type="journal article" date="2019" name="Emerg. Microbes Infect.">
        <title>Comprehensive subspecies identification of 175 nontuberculous mycobacteria species based on 7547 genomic profiles.</title>
        <authorList>
            <person name="Matsumoto Y."/>
            <person name="Kinjo T."/>
            <person name="Motooka D."/>
            <person name="Nabeya D."/>
            <person name="Jung N."/>
            <person name="Uechi K."/>
            <person name="Horii T."/>
            <person name="Iida T."/>
            <person name="Fujita J."/>
            <person name="Nakamura S."/>
        </authorList>
    </citation>
    <scope>NUCLEOTIDE SEQUENCE [LARGE SCALE GENOMIC DNA]</scope>
    <source>
        <strain evidence="1 2">JCM 14233</strain>
    </source>
</reference>
<proteinExistence type="predicted"/>
<dbReference type="KEGG" id="mshj:MSHI_00760"/>
<organism evidence="1 2">
    <name type="scientific">Mycobacterium shinjukuense</name>
    <dbReference type="NCBI Taxonomy" id="398694"/>
    <lineage>
        <taxon>Bacteria</taxon>
        <taxon>Bacillati</taxon>
        <taxon>Actinomycetota</taxon>
        <taxon>Actinomycetes</taxon>
        <taxon>Mycobacteriales</taxon>
        <taxon>Mycobacteriaceae</taxon>
        <taxon>Mycobacterium</taxon>
    </lineage>
</organism>
<dbReference type="EMBL" id="AP022575">
    <property type="protein sequence ID" value="BBX72170.1"/>
    <property type="molecule type" value="Genomic_DNA"/>
</dbReference>
<dbReference type="Proteomes" id="UP000467236">
    <property type="component" value="Chromosome"/>
</dbReference>
<sequence>MGILDKARDPRSRIVDKVETVITLAGGCVDAQGSCCGSTVPEQATKVVAAGDQRD</sequence>
<keyword evidence="2" id="KW-1185">Reference proteome</keyword>
<evidence type="ECO:0000313" key="1">
    <source>
        <dbReference type="EMBL" id="BBX72170.1"/>
    </source>
</evidence>
<dbReference type="OrthoDB" id="4843846at2"/>